<evidence type="ECO:0000313" key="5">
    <source>
        <dbReference type="EMBL" id="GMF13544.1"/>
    </source>
</evidence>
<organism evidence="5 6">
    <name type="scientific">Phytophthora lilii</name>
    <dbReference type="NCBI Taxonomy" id="2077276"/>
    <lineage>
        <taxon>Eukaryota</taxon>
        <taxon>Sar</taxon>
        <taxon>Stramenopiles</taxon>
        <taxon>Oomycota</taxon>
        <taxon>Peronosporomycetes</taxon>
        <taxon>Peronosporales</taxon>
        <taxon>Peronosporaceae</taxon>
        <taxon>Phytophthora</taxon>
    </lineage>
</organism>
<evidence type="ECO:0000256" key="3">
    <source>
        <dbReference type="ARBA" id="ARBA00022833"/>
    </source>
</evidence>
<dbReference type="PANTHER" id="PTHR11685">
    <property type="entry name" value="RBR FAMILY RING FINGER AND IBR DOMAIN-CONTAINING"/>
    <property type="match status" value="1"/>
</dbReference>
<dbReference type="Proteomes" id="UP001165083">
    <property type="component" value="Unassembled WGS sequence"/>
</dbReference>
<gene>
    <name evidence="5" type="ORF">Plil01_000400900</name>
</gene>
<dbReference type="GO" id="GO:0004842">
    <property type="term" value="F:ubiquitin-protein transferase activity"/>
    <property type="evidence" value="ECO:0007669"/>
    <property type="project" value="InterPro"/>
</dbReference>
<reference evidence="5" key="1">
    <citation type="submission" date="2023-04" db="EMBL/GenBank/DDBJ databases">
        <title>Phytophthora lilii NBRC 32176.</title>
        <authorList>
            <person name="Ichikawa N."/>
            <person name="Sato H."/>
            <person name="Tonouchi N."/>
        </authorList>
    </citation>
    <scope>NUCLEOTIDE SEQUENCE</scope>
    <source>
        <strain evidence="5">NBRC 32176</strain>
    </source>
</reference>
<dbReference type="SUPFAM" id="SSF57850">
    <property type="entry name" value="RING/U-box"/>
    <property type="match status" value="2"/>
</dbReference>
<proteinExistence type="predicted"/>
<dbReference type="SMART" id="SM00184">
    <property type="entry name" value="RING"/>
    <property type="match status" value="3"/>
</dbReference>
<evidence type="ECO:0000259" key="4">
    <source>
        <dbReference type="SMART" id="SM00184"/>
    </source>
</evidence>
<dbReference type="InterPro" id="IPR013083">
    <property type="entry name" value="Znf_RING/FYVE/PHD"/>
</dbReference>
<dbReference type="InterPro" id="IPR031127">
    <property type="entry name" value="E3_UB_ligase_RBR"/>
</dbReference>
<sequence length="449" mass="48886">MLLFNGCSAALSAVAAVLVWAGAALAVVTLPLCGVGVAVFGRLLHVVFYLSCTDAFIYNALAASAADCIDMDLAEWGSMSNSELHPLLPIRVPPPSGGTVEHVFEPCPRFERSLGTTSPRSVLATVLHNGVWTAASGAGDAAWHDKGVQGQHSLLLLRDGALRCRIGKRWDEGVEGNIVNVLGLTGRALKERDFIESVAMPSTAAFKARGKPTKKALSCCLNKAQLLNRVLKLSRCHHQVCFACLLKACLKALKRATQAKCSRCGQEIAVDQVEIALSRSEFAQYMTQRRKETPSRVDCASCSAKKQKCELRVAPCGHYYCLPCLLRMCRLALGDRALVPLRCCKKELPDDYVREALPDSMDYAKYQRLMLEKDWKVSELESDAEYAATVKAMGAKQCPGCGIGVQRNFGCVHMTCPIGHQFCYTCLQVWGTCNCPLIPEAELLVILGE</sequence>
<dbReference type="CDD" id="cd20336">
    <property type="entry name" value="Rcat_RBR"/>
    <property type="match status" value="1"/>
</dbReference>
<dbReference type="GO" id="GO:0016567">
    <property type="term" value="P:protein ubiquitination"/>
    <property type="evidence" value="ECO:0007669"/>
    <property type="project" value="InterPro"/>
</dbReference>
<dbReference type="Gene3D" id="1.20.120.1750">
    <property type="match status" value="1"/>
</dbReference>
<dbReference type="PROSITE" id="PS00518">
    <property type="entry name" value="ZF_RING_1"/>
    <property type="match status" value="2"/>
</dbReference>
<feature type="domain" description="RING-type" evidence="4">
    <location>
        <begin position="219"/>
        <end position="264"/>
    </location>
</feature>
<keyword evidence="2" id="KW-0863">Zinc-finger</keyword>
<keyword evidence="6" id="KW-1185">Reference proteome</keyword>
<dbReference type="AlphaFoldDB" id="A0A9W6WQH7"/>
<feature type="domain" description="RING-type" evidence="4">
    <location>
        <begin position="299"/>
        <end position="332"/>
    </location>
</feature>
<name>A0A9W6WQH7_9STRA</name>
<protein>
    <submittedName>
        <fullName evidence="5">Unnamed protein product</fullName>
    </submittedName>
</protein>
<accession>A0A9W6WQH7</accession>
<evidence type="ECO:0000313" key="6">
    <source>
        <dbReference type="Proteomes" id="UP001165083"/>
    </source>
</evidence>
<feature type="domain" description="RING-type" evidence="4">
    <location>
        <begin position="398"/>
        <end position="438"/>
    </location>
</feature>
<dbReference type="Gene3D" id="3.30.40.10">
    <property type="entry name" value="Zinc/RING finger domain, C3HC4 (zinc finger)"/>
    <property type="match status" value="1"/>
</dbReference>
<evidence type="ECO:0000256" key="2">
    <source>
        <dbReference type="ARBA" id="ARBA00022771"/>
    </source>
</evidence>
<dbReference type="OrthoDB" id="442087at2759"/>
<keyword evidence="1" id="KW-0479">Metal-binding</keyword>
<dbReference type="GO" id="GO:0008270">
    <property type="term" value="F:zinc ion binding"/>
    <property type="evidence" value="ECO:0007669"/>
    <property type="project" value="UniProtKB-KW"/>
</dbReference>
<dbReference type="InterPro" id="IPR001841">
    <property type="entry name" value="Znf_RING"/>
</dbReference>
<evidence type="ECO:0000256" key="1">
    <source>
        <dbReference type="ARBA" id="ARBA00022723"/>
    </source>
</evidence>
<comment type="caution">
    <text evidence="5">The sequence shown here is derived from an EMBL/GenBank/DDBJ whole genome shotgun (WGS) entry which is preliminary data.</text>
</comment>
<dbReference type="InterPro" id="IPR017907">
    <property type="entry name" value="Znf_RING_CS"/>
</dbReference>
<dbReference type="EMBL" id="BSXW01000160">
    <property type="protein sequence ID" value="GMF13544.1"/>
    <property type="molecule type" value="Genomic_DNA"/>
</dbReference>
<dbReference type="Pfam" id="PF26200">
    <property type="entry name" value="Rcat_RNF216"/>
    <property type="match status" value="1"/>
</dbReference>
<keyword evidence="3" id="KW-0862">Zinc</keyword>